<dbReference type="PANTHER" id="PTHR39624:SF2">
    <property type="entry name" value="OSMC-LIKE PROTEIN"/>
    <property type="match status" value="1"/>
</dbReference>
<evidence type="ECO:0000313" key="2">
    <source>
        <dbReference type="EMBL" id="OGX86725.1"/>
    </source>
</evidence>
<protein>
    <submittedName>
        <fullName evidence="2">Osmotically inducible protein C</fullName>
    </submittedName>
</protein>
<dbReference type="SUPFAM" id="SSF53474">
    <property type="entry name" value="alpha/beta-Hydrolases"/>
    <property type="match status" value="1"/>
</dbReference>
<dbReference type="Gene3D" id="3.40.50.1820">
    <property type="entry name" value="alpha/beta hydrolase"/>
    <property type="match status" value="1"/>
</dbReference>
<dbReference type="InterPro" id="IPR022742">
    <property type="entry name" value="Hydrolase_4"/>
</dbReference>
<dbReference type="Pfam" id="PF12146">
    <property type="entry name" value="Hydrolase_4"/>
    <property type="match status" value="1"/>
</dbReference>
<reference evidence="2 3" key="1">
    <citation type="submission" date="2016-08" db="EMBL/GenBank/DDBJ databases">
        <title>Hymenobacter coccineus sp. nov., Hymenobacter lapidarius sp. nov. and Hymenobacter glacialis sp. nov., isolated from Antarctic soil.</title>
        <authorList>
            <person name="Sedlacek I."/>
            <person name="Kralova S."/>
            <person name="Kyrova K."/>
            <person name="Maslanova I."/>
            <person name="Stankova E."/>
            <person name="Vrbovska V."/>
            <person name="Nemec M."/>
            <person name="Bartak M."/>
            <person name="Svec P."/>
            <person name="Busse H.-J."/>
            <person name="Pantucek R."/>
        </authorList>
    </citation>
    <scope>NUCLEOTIDE SEQUENCE [LARGE SCALE GENOMIC DNA]</scope>
    <source>
        <strain evidence="2 3">CCM 8648</strain>
    </source>
</reference>
<comment type="caution">
    <text evidence="2">The sequence shown here is derived from an EMBL/GenBank/DDBJ whole genome shotgun (WGS) entry which is preliminary data.</text>
</comment>
<name>A0A1G1T762_9BACT</name>
<dbReference type="Gene3D" id="3.30.300.20">
    <property type="match status" value="1"/>
</dbReference>
<accession>A0A1G1T762</accession>
<feature type="domain" description="Serine aminopeptidase S33" evidence="1">
    <location>
        <begin position="47"/>
        <end position="154"/>
    </location>
</feature>
<dbReference type="InterPro" id="IPR036102">
    <property type="entry name" value="OsmC/Ohrsf"/>
</dbReference>
<evidence type="ECO:0000313" key="3">
    <source>
        <dbReference type="Proteomes" id="UP000177791"/>
    </source>
</evidence>
<dbReference type="STRING" id="1908236.BEN48_12390"/>
<dbReference type="AlphaFoldDB" id="A0A1G1T762"/>
<gene>
    <name evidence="2" type="ORF">BEN48_12390</name>
</gene>
<keyword evidence="3" id="KW-1185">Reference proteome</keyword>
<dbReference type="EMBL" id="MDZC01000047">
    <property type="protein sequence ID" value="OGX86725.1"/>
    <property type="molecule type" value="Genomic_DNA"/>
</dbReference>
<dbReference type="OrthoDB" id="9791538at2"/>
<proteinExistence type="predicted"/>
<organism evidence="2 3">
    <name type="scientific">Hymenobacter glacialis</name>
    <dbReference type="NCBI Taxonomy" id="1908236"/>
    <lineage>
        <taxon>Bacteria</taxon>
        <taxon>Pseudomonadati</taxon>
        <taxon>Bacteroidota</taxon>
        <taxon>Cytophagia</taxon>
        <taxon>Cytophagales</taxon>
        <taxon>Hymenobacteraceae</taxon>
        <taxon>Hymenobacter</taxon>
    </lineage>
</organism>
<dbReference type="Proteomes" id="UP000177791">
    <property type="component" value="Unassembled WGS sequence"/>
</dbReference>
<dbReference type="RefSeq" id="WP_070733691.1">
    <property type="nucleotide sequence ID" value="NZ_MDZC01000047.1"/>
</dbReference>
<dbReference type="SUPFAM" id="SSF82784">
    <property type="entry name" value="OsmC-like"/>
    <property type="match status" value="1"/>
</dbReference>
<dbReference type="PANTHER" id="PTHR39624">
    <property type="entry name" value="PROTEIN INVOLVED IN RIMO-MEDIATED BETA-METHYLTHIOLATION OF RIBOSOMAL PROTEIN S12 YCAO"/>
    <property type="match status" value="1"/>
</dbReference>
<sequence>MPTNSSEVLVPNQRGEQLAARLDLPPGGAVPRAYALFAHCFTCTKEYNAPVHISRALQQQGIAVLRFDFTGLGHSEGNFSDTNFSSMVADLVAAAGYLATHHAAPQLLIGHSWGGTAVLRASEQLPAVRAVVTLGAPASPAHITRHFAGQLAELAAEGSAEVSIGGRPFHLKKQFLADVEAASTEAVAPGAGRALLVLHSPQDRVVGIDQAARLYTQARHPKSFVSLDGADHLLSRRADAEYVGQLISSWAGRYLAQPEPAEALSTTHPVVVGLRAGTLRTDVRAGAHALVADEPVAVGGTDLGPSPYDLLLAALGACTAMTLRLYADRKKWPLAEVRVHLSHTVVSRGHERIERVMELLGPLSDVQRLRLLEIAEKCPVHRTLHAQMQVATTLAEPLPTATTPLS</sequence>
<dbReference type="InterPro" id="IPR003718">
    <property type="entry name" value="OsmC/Ohr_fam"/>
</dbReference>
<dbReference type="InterPro" id="IPR029058">
    <property type="entry name" value="AB_hydrolase_fold"/>
</dbReference>
<evidence type="ECO:0000259" key="1">
    <source>
        <dbReference type="Pfam" id="PF12146"/>
    </source>
</evidence>
<dbReference type="InterPro" id="IPR015946">
    <property type="entry name" value="KH_dom-like_a/b"/>
</dbReference>
<dbReference type="Pfam" id="PF02566">
    <property type="entry name" value="OsmC"/>
    <property type="match status" value="1"/>
</dbReference>